<organism evidence="1 2">
    <name type="scientific">Candidatus Litorirhabdus singularis</name>
    <dbReference type="NCBI Taxonomy" id="2518993"/>
    <lineage>
        <taxon>Bacteria</taxon>
        <taxon>Pseudomonadati</taxon>
        <taxon>Pseudomonadota</taxon>
        <taxon>Gammaproteobacteria</taxon>
        <taxon>Cellvibrionales</taxon>
        <taxon>Halieaceae</taxon>
        <taxon>Candidatus Litorirhabdus</taxon>
    </lineage>
</organism>
<keyword evidence="2" id="KW-1185">Reference proteome</keyword>
<accession>A0ABT3TD33</accession>
<comment type="caution">
    <text evidence="1">The sequence shown here is derived from an EMBL/GenBank/DDBJ whole genome shotgun (WGS) entry which is preliminary data.</text>
</comment>
<evidence type="ECO:0000313" key="1">
    <source>
        <dbReference type="EMBL" id="MCX2980211.1"/>
    </source>
</evidence>
<evidence type="ECO:0008006" key="3">
    <source>
        <dbReference type="Google" id="ProtNLM"/>
    </source>
</evidence>
<dbReference type="SUPFAM" id="SSF54593">
    <property type="entry name" value="Glyoxalase/Bleomycin resistance protein/Dihydroxybiphenyl dioxygenase"/>
    <property type="match status" value="2"/>
</dbReference>
<reference evidence="1" key="1">
    <citation type="submission" date="2019-02" db="EMBL/GenBank/DDBJ databases">
        <authorList>
            <person name="Li S.-H."/>
        </authorList>
    </citation>
    <scope>NUCLEOTIDE SEQUENCE</scope>
    <source>
        <strain evidence="1">IMCC14734</strain>
    </source>
</reference>
<evidence type="ECO:0000313" key="2">
    <source>
        <dbReference type="Proteomes" id="UP001143362"/>
    </source>
</evidence>
<proteinExistence type="predicted"/>
<dbReference type="InterPro" id="IPR029068">
    <property type="entry name" value="Glyas_Bleomycin-R_OHBP_Dase"/>
</dbReference>
<sequence length="295" mass="31561">MIPLGPSITGTLVTSDLKQTVSAYCDFLSTSVYEDTQVSPEQAVLWGKPKLAGASVVTLVSPSGYPWVRIIGHPEVLPAKPFRELGWMALEVLVADVDALAARLAGSQFEIFRAPANLDDSGDVRAMQVIGPAGEVLYLTQVNAEIPPFEVPQASCDVDRLFIPVSCCLRRDEGLAVYQKLGANQSWSFDTRIASINKALGLNPEMRHPVATVQLAGRSMVEIDQLGVAKPRPPSGGGFPAGIAMVSFLVDDLDALSVQPVSPPRTLPGKLYRGQRVMVCRGAGGELIELIQAVQ</sequence>
<dbReference type="RefSeq" id="WP_279244190.1">
    <property type="nucleotide sequence ID" value="NZ_SHNN01000001.1"/>
</dbReference>
<protein>
    <recommendedName>
        <fullName evidence="3">VOC domain-containing protein</fullName>
    </recommendedName>
</protein>
<gene>
    <name evidence="1" type="ORF">EYC98_04935</name>
</gene>
<name>A0ABT3TD33_9GAMM</name>
<dbReference type="Proteomes" id="UP001143362">
    <property type="component" value="Unassembled WGS sequence"/>
</dbReference>
<dbReference type="EMBL" id="SHNN01000001">
    <property type="protein sequence ID" value="MCX2980211.1"/>
    <property type="molecule type" value="Genomic_DNA"/>
</dbReference>
<dbReference type="Gene3D" id="3.10.180.10">
    <property type="entry name" value="2,3-Dihydroxybiphenyl 1,2-Dioxygenase, domain 1"/>
    <property type="match status" value="1"/>
</dbReference>